<evidence type="ECO:0000256" key="1">
    <source>
        <dbReference type="SAM" id="MobiDB-lite"/>
    </source>
</evidence>
<dbReference type="RefSeq" id="WP_092815203.1">
    <property type="nucleotide sequence ID" value="NZ_FNWU01000001.1"/>
</dbReference>
<feature type="compositionally biased region" description="Polar residues" evidence="1">
    <location>
        <begin position="58"/>
        <end position="68"/>
    </location>
</feature>
<proteinExistence type="predicted"/>
<organism evidence="3 4">
    <name type="scientific">Halopenitus malekzadehii</name>
    <dbReference type="NCBI Taxonomy" id="1267564"/>
    <lineage>
        <taxon>Archaea</taxon>
        <taxon>Methanobacteriati</taxon>
        <taxon>Methanobacteriota</taxon>
        <taxon>Stenosarchaea group</taxon>
        <taxon>Halobacteria</taxon>
        <taxon>Halobacteriales</taxon>
        <taxon>Haloferacaceae</taxon>
        <taxon>Halopenitus</taxon>
    </lineage>
</organism>
<protein>
    <recommendedName>
        <fullName evidence="2">DUF4382 domain-containing protein</fullName>
    </recommendedName>
</protein>
<feature type="region of interest" description="Disordered" evidence="1">
    <location>
        <begin position="85"/>
        <end position="170"/>
    </location>
</feature>
<feature type="region of interest" description="Disordered" evidence="1">
    <location>
        <begin position="17"/>
        <end position="72"/>
    </location>
</feature>
<keyword evidence="4" id="KW-1185">Reference proteome</keyword>
<reference evidence="3 4" key="1">
    <citation type="submission" date="2016-10" db="EMBL/GenBank/DDBJ databases">
        <authorList>
            <person name="de Groot N.N."/>
        </authorList>
    </citation>
    <scope>NUCLEOTIDE SEQUENCE [LARGE SCALE GENOMIC DNA]</scope>
    <source>
        <strain evidence="3 4">IBRC-M10418</strain>
    </source>
</reference>
<feature type="compositionally biased region" description="Polar residues" evidence="1">
    <location>
        <begin position="301"/>
        <end position="319"/>
    </location>
</feature>
<dbReference type="EMBL" id="FNWU01000001">
    <property type="protein sequence ID" value="SEH43518.1"/>
    <property type="molecule type" value="Genomic_DNA"/>
</dbReference>
<feature type="compositionally biased region" description="Gly residues" evidence="1">
    <location>
        <begin position="22"/>
        <end position="31"/>
    </location>
</feature>
<evidence type="ECO:0000313" key="4">
    <source>
        <dbReference type="Proteomes" id="UP000199215"/>
    </source>
</evidence>
<evidence type="ECO:0000259" key="2">
    <source>
        <dbReference type="Pfam" id="PF14321"/>
    </source>
</evidence>
<gene>
    <name evidence="3" type="ORF">SAMN05192561_1011043</name>
</gene>
<name>A0A1H6I9Q6_9EURY</name>
<feature type="region of interest" description="Disordered" evidence="1">
    <location>
        <begin position="269"/>
        <end position="319"/>
    </location>
</feature>
<feature type="compositionally biased region" description="Acidic residues" evidence="1">
    <location>
        <begin position="91"/>
        <end position="112"/>
    </location>
</feature>
<feature type="compositionally biased region" description="Acidic residues" evidence="1">
    <location>
        <begin position="140"/>
        <end position="165"/>
    </location>
</feature>
<dbReference type="OrthoDB" id="187789at2157"/>
<feature type="domain" description="DUF4382" evidence="2">
    <location>
        <begin position="58"/>
        <end position="127"/>
    </location>
</feature>
<dbReference type="AlphaFoldDB" id="A0A1H6I9Q6"/>
<sequence length="319" mass="32918">MQRRTYIRGITAAATTGAFAGCTGGNGGSDGTDGSDGSEGGAGSSDTDDGSTDATRYGTLSTSVTDQPNDIGDFESLVVTIDGIWIKPAESGDDSDDEDAQTPDQEATEDGTAETTETDTATTTDTATPAGTEAATATPDGEESDDEEADGDDGTDAENAEDADGETGRYYVEFAEPQEADLVQLQDGSTKLIDETEVEVGSYQFLQLDVTKTTGVLTTGEEADVRTPGNAPLQFKQSFEVRESATTTFIADFAPNRTGQGTRYIIRPVASGTTVRYGDESGAETTETTDTATPPGTEAESGTTDPGTESQTESPGAAQ</sequence>
<dbReference type="Proteomes" id="UP000199215">
    <property type="component" value="Unassembled WGS sequence"/>
</dbReference>
<feature type="compositionally biased region" description="Low complexity" evidence="1">
    <location>
        <begin position="113"/>
        <end position="139"/>
    </location>
</feature>
<dbReference type="InterPro" id="IPR025491">
    <property type="entry name" value="DUF4382"/>
</dbReference>
<feature type="compositionally biased region" description="Low complexity" evidence="1">
    <location>
        <begin position="283"/>
        <end position="300"/>
    </location>
</feature>
<dbReference type="Pfam" id="PF14321">
    <property type="entry name" value="DUF4382"/>
    <property type="match status" value="2"/>
</dbReference>
<dbReference type="STRING" id="1267564.SAMN05192561_1011043"/>
<evidence type="ECO:0000313" key="3">
    <source>
        <dbReference type="EMBL" id="SEH43518.1"/>
    </source>
</evidence>
<dbReference type="PROSITE" id="PS51257">
    <property type="entry name" value="PROKAR_LIPOPROTEIN"/>
    <property type="match status" value="1"/>
</dbReference>
<accession>A0A1H6I9Q6</accession>
<feature type="domain" description="DUF4382" evidence="2">
    <location>
        <begin position="164"/>
        <end position="268"/>
    </location>
</feature>